<gene>
    <name evidence="1" type="ORF">DI526_03445</name>
</gene>
<reference evidence="1 2" key="1">
    <citation type="submission" date="2017-08" db="EMBL/GenBank/DDBJ databases">
        <title>Infants hospitalized years apart are colonized by the same room-sourced microbial strains.</title>
        <authorList>
            <person name="Brooks B."/>
            <person name="Olm M.R."/>
            <person name="Firek B.A."/>
            <person name="Baker R."/>
            <person name="Thomas B.C."/>
            <person name="Morowitz M.J."/>
            <person name="Banfield J.F."/>
        </authorList>
    </citation>
    <scope>NUCLEOTIDE SEQUENCE [LARGE SCALE GENOMIC DNA]</scope>
    <source>
        <strain evidence="1">S2_003_000_R2_4</strain>
    </source>
</reference>
<name>A0A2W5X6K1_9CAUL</name>
<organism evidence="1 2">
    <name type="scientific">Caulobacter segnis</name>
    <dbReference type="NCBI Taxonomy" id="88688"/>
    <lineage>
        <taxon>Bacteria</taxon>
        <taxon>Pseudomonadati</taxon>
        <taxon>Pseudomonadota</taxon>
        <taxon>Alphaproteobacteria</taxon>
        <taxon>Caulobacterales</taxon>
        <taxon>Caulobacteraceae</taxon>
        <taxon>Caulobacter</taxon>
    </lineage>
</organism>
<protein>
    <submittedName>
        <fullName evidence="1">Uncharacterized protein</fullName>
    </submittedName>
</protein>
<proteinExistence type="predicted"/>
<dbReference type="Gene3D" id="3.40.50.1110">
    <property type="entry name" value="SGNH hydrolase"/>
    <property type="match status" value="1"/>
</dbReference>
<sequence>MSIHRNKPGVFARLLTLAMAIVIGVGGVTPAFAQAIDPMARGAAVYAARPPIVSVTATAAQPLATATDTLVSLNKTTINPANLTVSSSPAFVTIPTDGVYAVRGTVSFATNGTGARAAKIVSVNASGAVTKVHKAVTLDASAANPVTISLSATVVLIQGENVGLVVNQTSGGSLNTVAGATLDIERRIEAAAESLVVPGPFATLARALLSKQASAQPIGQMASPPTYSIGAANAVSTLTGAATTAPNVLATLSSTAVVTGSIPAAATSTASTISGYVFTPGGTITGSWAVGQVLSGSGVTAGTLIAKDNGNGTYQVDKSQSVASTAIKALGNVLIVTNMFSGANTLVGGVGLSGNGTTTGTHILAQISTSNGDAPGNRGTYLVSIQQDVASGSITASTPNPILVDRGGKRSATSGATGQYISQANLSASQTANNGWGIRFTVTGSAFDLAVGTFQNGQGTRLKCDGKWADTGKRVIPDSSNIFYQKWDFGTSATRVCEIWFDKDVYFRGLNVNAGGSITSGAFPAGSITAYFIGESYAAGALGGGASSNLGSETSGTVIMGGAWPFKMGEYWGWENVVTAANGGTGFLVNGTTRKYIERRNDPKRIGTPDVIVIATPINDWLNRTAGGDGGTATSAALLQAAVTAEIAAMRADYPNALILVFGPWRGKGDPTGSTYYDATQAATLAAGQNDPGVIYIDNQGWQNAGNDALYMDVDNTHPTTAGQTYLGYEKAGPALVSPLKALSKTSN</sequence>
<dbReference type="GO" id="GO:0016788">
    <property type="term" value="F:hydrolase activity, acting on ester bonds"/>
    <property type="evidence" value="ECO:0007669"/>
    <property type="project" value="UniProtKB-ARBA"/>
</dbReference>
<dbReference type="InterPro" id="IPR036514">
    <property type="entry name" value="SGNH_hydro_sf"/>
</dbReference>
<evidence type="ECO:0000313" key="2">
    <source>
        <dbReference type="Proteomes" id="UP000249393"/>
    </source>
</evidence>
<evidence type="ECO:0000313" key="1">
    <source>
        <dbReference type="EMBL" id="PZR36504.1"/>
    </source>
</evidence>
<comment type="caution">
    <text evidence="1">The sequence shown here is derived from an EMBL/GenBank/DDBJ whole genome shotgun (WGS) entry which is preliminary data.</text>
</comment>
<dbReference type="AlphaFoldDB" id="A0A2W5X6K1"/>
<accession>A0A2W5X6K1</accession>
<dbReference type="EMBL" id="QFQZ01000006">
    <property type="protein sequence ID" value="PZR36504.1"/>
    <property type="molecule type" value="Genomic_DNA"/>
</dbReference>
<dbReference type="SUPFAM" id="SSF52266">
    <property type="entry name" value="SGNH hydrolase"/>
    <property type="match status" value="1"/>
</dbReference>
<dbReference type="Proteomes" id="UP000249393">
    <property type="component" value="Unassembled WGS sequence"/>
</dbReference>
<dbReference type="RefSeq" id="WP_304274067.1">
    <property type="nucleotide sequence ID" value="NZ_QFQZ01000006.1"/>
</dbReference>
<dbReference type="CDD" id="cd00229">
    <property type="entry name" value="SGNH_hydrolase"/>
    <property type="match status" value="1"/>
</dbReference>